<proteinExistence type="predicted"/>
<accession>D3A0F7</accession>
<protein>
    <submittedName>
        <fullName evidence="2">Uncharacterized protein</fullName>
    </submittedName>
</protein>
<evidence type="ECO:0000313" key="2">
    <source>
        <dbReference type="EMBL" id="EFC87184.1"/>
    </source>
</evidence>
<organism evidence="2 3">
    <name type="scientific">Neisseria mucosa (strain ATCC 25996 / DSM 4631 / NCTC 10774 / M26)</name>
    <dbReference type="NCBI Taxonomy" id="546266"/>
    <lineage>
        <taxon>Bacteria</taxon>
        <taxon>Pseudomonadati</taxon>
        <taxon>Pseudomonadota</taxon>
        <taxon>Betaproteobacteria</taxon>
        <taxon>Neisseriales</taxon>
        <taxon>Neisseriaceae</taxon>
        <taxon>Neisseria</taxon>
    </lineage>
</organism>
<feature type="region of interest" description="Disordered" evidence="1">
    <location>
        <begin position="147"/>
        <end position="171"/>
    </location>
</feature>
<dbReference type="AlphaFoldDB" id="D3A0F7"/>
<evidence type="ECO:0000313" key="3">
    <source>
        <dbReference type="Proteomes" id="UP000003344"/>
    </source>
</evidence>
<reference evidence="2 3" key="1">
    <citation type="submission" date="2009-10" db="EMBL/GenBank/DDBJ databases">
        <authorList>
            <person name="Weinstock G."/>
            <person name="Sodergren E."/>
            <person name="Clifton S."/>
            <person name="Fulton L."/>
            <person name="Fulton B."/>
            <person name="Courtney L."/>
            <person name="Fronick C."/>
            <person name="Harrison M."/>
            <person name="Strong C."/>
            <person name="Farmer C."/>
            <person name="Delahaunty K."/>
            <person name="Markovic C."/>
            <person name="Hall O."/>
            <person name="Minx P."/>
            <person name="Tomlinson C."/>
            <person name="Mitreva M."/>
            <person name="Nelson J."/>
            <person name="Hou S."/>
            <person name="Wollam A."/>
            <person name="Pepin K.H."/>
            <person name="Johnson M."/>
            <person name="Bhonagiri V."/>
            <person name="Nash W.E."/>
            <person name="Warren W."/>
            <person name="Chinwalla A."/>
            <person name="Mardis E.R."/>
            <person name="Wilson R.K."/>
        </authorList>
    </citation>
    <scope>NUCLEOTIDE SEQUENCE [LARGE SCALE GENOMIC DNA]</scope>
    <source>
        <strain evidence="3">ATCC 25996 / DSM 4631 / NCTC 10774 / M26</strain>
    </source>
</reference>
<sequence length="171" mass="19589">MPRLAVLSVLSMASSPCPDLNLIHYRYCNFKFSDDLRAYCFRGRSLRYALVLSTNFVAWALPTNHSRFQTTCPSIIFVGRTHATDTAPAKTDRQSKHERSSENPIFEFSDDLCVNRFRGRSPRYGAYVINKLCSVDYAHESLKIEDSSKQPTKNLRNKKSRPIRSAFNLSD</sequence>
<evidence type="ECO:0000256" key="1">
    <source>
        <dbReference type="SAM" id="MobiDB-lite"/>
    </source>
</evidence>
<dbReference type="EMBL" id="ACDX02000027">
    <property type="protein sequence ID" value="EFC87184.1"/>
    <property type="molecule type" value="Genomic_DNA"/>
</dbReference>
<name>D3A0F7_NEIM2</name>
<comment type="caution">
    <text evidence="2">The sequence shown here is derived from an EMBL/GenBank/DDBJ whole genome shotgun (WGS) entry which is preliminary data.</text>
</comment>
<gene>
    <name evidence="2" type="ORF">NEIMUCOT_06393</name>
</gene>
<dbReference type="Proteomes" id="UP000003344">
    <property type="component" value="Unassembled WGS sequence"/>
</dbReference>